<feature type="transmembrane region" description="Helical" evidence="1">
    <location>
        <begin position="101"/>
        <end position="122"/>
    </location>
</feature>
<evidence type="ECO:0000313" key="3">
    <source>
        <dbReference type="EMBL" id="HJB39572.1"/>
    </source>
</evidence>
<sequence>MLNAVKKSNKYLLSVFFIYLIALVFFSLRNAVLYCSDLTPLEFIAKSTNLIPFATVITYIQAFFTQSMNLDIAVRNLVLPIVAFVPCGFLLYALSGAKRKLFHILLGSAALCLVLEVLQMLLRRGSFD</sequence>
<feature type="transmembrane region" description="Helical" evidence="1">
    <location>
        <begin position="77"/>
        <end position="95"/>
    </location>
</feature>
<keyword evidence="1" id="KW-0472">Membrane</keyword>
<gene>
    <name evidence="3" type="ORF">H9943_04165</name>
</gene>
<dbReference type="Pfam" id="PF04892">
    <property type="entry name" value="VanZ"/>
    <property type="match status" value="1"/>
</dbReference>
<feature type="domain" description="VanZ-like" evidence="2">
    <location>
        <begin position="16"/>
        <end position="128"/>
    </location>
</feature>
<dbReference type="InterPro" id="IPR006976">
    <property type="entry name" value="VanZ-like"/>
</dbReference>
<evidence type="ECO:0000259" key="2">
    <source>
        <dbReference type="Pfam" id="PF04892"/>
    </source>
</evidence>
<evidence type="ECO:0000256" key="1">
    <source>
        <dbReference type="SAM" id="Phobius"/>
    </source>
</evidence>
<protein>
    <submittedName>
        <fullName evidence="3">VanZ family protein</fullName>
    </submittedName>
</protein>
<dbReference type="EMBL" id="DWYA01000041">
    <property type="protein sequence ID" value="HJB39572.1"/>
    <property type="molecule type" value="Genomic_DNA"/>
</dbReference>
<keyword evidence="1" id="KW-0812">Transmembrane</keyword>
<proteinExistence type="predicted"/>
<feature type="non-terminal residue" evidence="3">
    <location>
        <position position="128"/>
    </location>
</feature>
<dbReference type="Proteomes" id="UP000824209">
    <property type="component" value="Unassembled WGS sequence"/>
</dbReference>
<evidence type="ECO:0000313" key="4">
    <source>
        <dbReference type="Proteomes" id="UP000824209"/>
    </source>
</evidence>
<dbReference type="AlphaFoldDB" id="A0A9D2S0K8"/>
<organism evidence="3 4">
    <name type="scientific">Candidatus Ruthenibacterium avium</name>
    <dbReference type="NCBI Taxonomy" id="2838751"/>
    <lineage>
        <taxon>Bacteria</taxon>
        <taxon>Bacillati</taxon>
        <taxon>Bacillota</taxon>
        <taxon>Clostridia</taxon>
        <taxon>Eubacteriales</taxon>
        <taxon>Oscillospiraceae</taxon>
        <taxon>Ruthenibacterium</taxon>
    </lineage>
</organism>
<comment type="caution">
    <text evidence="3">The sequence shown here is derived from an EMBL/GenBank/DDBJ whole genome shotgun (WGS) entry which is preliminary data.</text>
</comment>
<feature type="transmembrane region" description="Helical" evidence="1">
    <location>
        <begin position="12"/>
        <end position="31"/>
    </location>
</feature>
<reference evidence="3" key="2">
    <citation type="submission" date="2021-04" db="EMBL/GenBank/DDBJ databases">
        <authorList>
            <person name="Gilroy R."/>
        </authorList>
    </citation>
    <scope>NUCLEOTIDE SEQUENCE</scope>
    <source>
        <strain evidence="3">ChiBcec8-14828</strain>
    </source>
</reference>
<keyword evidence="1" id="KW-1133">Transmembrane helix</keyword>
<reference evidence="3" key="1">
    <citation type="journal article" date="2021" name="PeerJ">
        <title>Extensive microbial diversity within the chicken gut microbiome revealed by metagenomics and culture.</title>
        <authorList>
            <person name="Gilroy R."/>
            <person name="Ravi A."/>
            <person name="Getino M."/>
            <person name="Pursley I."/>
            <person name="Horton D.L."/>
            <person name="Alikhan N.F."/>
            <person name="Baker D."/>
            <person name="Gharbi K."/>
            <person name="Hall N."/>
            <person name="Watson M."/>
            <person name="Adriaenssens E.M."/>
            <person name="Foster-Nyarko E."/>
            <person name="Jarju S."/>
            <person name="Secka A."/>
            <person name="Antonio M."/>
            <person name="Oren A."/>
            <person name="Chaudhuri R.R."/>
            <person name="La Ragione R."/>
            <person name="Hildebrand F."/>
            <person name="Pallen M.J."/>
        </authorList>
    </citation>
    <scope>NUCLEOTIDE SEQUENCE</scope>
    <source>
        <strain evidence="3">ChiBcec8-14828</strain>
    </source>
</reference>
<name>A0A9D2S0K8_9FIRM</name>
<accession>A0A9D2S0K8</accession>